<protein>
    <recommendedName>
        <fullName evidence="3">C6 zinc finger domain-containing protein</fullName>
    </recommendedName>
</protein>
<dbReference type="PANTHER" id="PTHR47784">
    <property type="entry name" value="STEROL UPTAKE CONTROL PROTEIN 2"/>
    <property type="match status" value="1"/>
</dbReference>
<dbReference type="PANTHER" id="PTHR47784:SF5">
    <property type="entry name" value="STEROL UPTAKE CONTROL PROTEIN 2"/>
    <property type="match status" value="1"/>
</dbReference>
<dbReference type="OrthoDB" id="4937900at2759"/>
<dbReference type="EMBL" id="KZ678133">
    <property type="protein sequence ID" value="PSN69362.1"/>
    <property type="molecule type" value="Genomic_DNA"/>
</dbReference>
<dbReference type="Pfam" id="PF11951">
    <property type="entry name" value="Fungal_trans_2"/>
    <property type="match status" value="1"/>
</dbReference>
<sequence>MQPPSPLVEPTRMQELELMVHWMNFTCKTLSHGPPDYEIWHKTIPEDAVHHEFVMDGIFALTSLHIAFDNASKRLYYTKLAMQYQNSGIKKYQRALEEPNEGNFHALFAFSLITTILALAFPNACPGLPLFSHKESIVSLVELLQGVAAVHRACGPTFHKGRFNAFWQPLSYSNRCSDDASAALSRVRQHVDEMAKSESLTPERHKAYLQGLESLEKEFGSMHGSRHLGPILSWPANIDNELLQLFKNKDQMAEVIFMHYGVLLLHARDRWWARDIGVCLIEGLTISVCTLDPQWTCLTQWAERAAETAIEHGRLSWPVDDVSSFYGSSREPSV</sequence>
<evidence type="ECO:0008006" key="3">
    <source>
        <dbReference type="Google" id="ProtNLM"/>
    </source>
</evidence>
<keyword evidence="2" id="KW-1185">Reference proteome</keyword>
<reference evidence="1 2" key="1">
    <citation type="journal article" date="2018" name="Front. Microbiol.">
        <title>Genome-Wide Analysis of Corynespora cassiicola Leaf Fall Disease Putative Effectors.</title>
        <authorList>
            <person name="Lopez D."/>
            <person name="Ribeiro S."/>
            <person name="Label P."/>
            <person name="Fumanal B."/>
            <person name="Venisse J.S."/>
            <person name="Kohler A."/>
            <person name="de Oliveira R.R."/>
            <person name="Labutti K."/>
            <person name="Lipzen A."/>
            <person name="Lail K."/>
            <person name="Bauer D."/>
            <person name="Ohm R.A."/>
            <person name="Barry K.W."/>
            <person name="Spatafora J."/>
            <person name="Grigoriev I.V."/>
            <person name="Martin F.M."/>
            <person name="Pujade-Renaud V."/>
        </authorList>
    </citation>
    <scope>NUCLEOTIDE SEQUENCE [LARGE SCALE GENOMIC DNA]</scope>
    <source>
        <strain evidence="1 2">Philippines</strain>
    </source>
</reference>
<dbReference type="Proteomes" id="UP000240883">
    <property type="component" value="Unassembled WGS sequence"/>
</dbReference>
<evidence type="ECO:0000313" key="1">
    <source>
        <dbReference type="EMBL" id="PSN69362.1"/>
    </source>
</evidence>
<gene>
    <name evidence="1" type="ORF">BS50DRAFT_572514</name>
</gene>
<accession>A0A2T2NVA3</accession>
<dbReference type="GO" id="GO:0001228">
    <property type="term" value="F:DNA-binding transcription activator activity, RNA polymerase II-specific"/>
    <property type="evidence" value="ECO:0007669"/>
    <property type="project" value="TreeGrafter"/>
</dbReference>
<evidence type="ECO:0000313" key="2">
    <source>
        <dbReference type="Proteomes" id="UP000240883"/>
    </source>
</evidence>
<organism evidence="1 2">
    <name type="scientific">Corynespora cassiicola Philippines</name>
    <dbReference type="NCBI Taxonomy" id="1448308"/>
    <lineage>
        <taxon>Eukaryota</taxon>
        <taxon>Fungi</taxon>
        <taxon>Dikarya</taxon>
        <taxon>Ascomycota</taxon>
        <taxon>Pezizomycotina</taxon>
        <taxon>Dothideomycetes</taxon>
        <taxon>Pleosporomycetidae</taxon>
        <taxon>Pleosporales</taxon>
        <taxon>Corynesporascaceae</taxon>
        <taxon>Corynespora</taxon>
    </lineage>
</organism>
<dbReference type="AlphaFoldDB" id="A0A2T2NVA3"/>
<dbReference type="InterPro" id="IPR021858">
    <property type="entry name" value="Fun_TF"/>
</dbReference>
<dbReference type="InterPro" id="IPR053157">
    <property type="entry name" value="Sterol_Uptake_Regulator"/>
</dbReference>
<name>A0A2T2NVA3_CORCC</name>
<proteinExistence type="predicted"/>